<protein>
    <submittedName>
        <fullName evidence="1">Uncharacterized protein</fullName>
    </submittedName>
</protein>
<dbReference type="RefSeq" id="WP_008537563.1">
    <property type="nucleotide sequence ID" value="NZ_CATXHE010000025.1"/>
</dbReference>
<evidence type="ECO:0000313" key="1">
    <source>
        <dbReference type="EMBL" id="MCB6828855.1"/>
    </source>
</evidence>
<sequence length="102" mass="11845">MLNKNTVISQIINILENKKNKELKSYITMFLFKDNDTNKSQSDIGVLFDGNEKDILTMYFTLTKILATHLDMDVDVFCKTTQDIITRGENVCDINIYKRCQI</sequence>
<comment type="caution">
    <text evidence="1">The sequence shown here is derived from an EMBL/GenBank/DDBJ whole genome shotgun (WGS) entry which is preliminary data.</text>
</comment>
<evidence type="ECO:0000313" key="2">
    <source>
        <dbReference type="Proteomes" id="UP001198190"/>
    </source>
</evidence>
<organism evidence="1 2">
    <name type="scientific">Megamonas funiformis</name>
    <dbReference type="NCBI Taxonomy" id="437897"/>
    <lineage>
        <taxon>Bacteria</taxon>
        <taxon>Bacillati</taxon>
        <taxon>Bacillota</taxon>
        <taxon>Negativicutes</taxon>
        <taxon>Selenomonadales</taxon>
        <taxon>Selenomonadaceae</taxon>
        <taxon>Megamonas</taxon>
    </lineage>
</organism>
<dbReference type="AlphaFoldDB" id="A0AAW4U644"/>
<accession>A0AAW4U644</accession>
<dbReference type="GeneID" id="62778929"/>
<proteinExistence type="predicted"/>
<gene>
    <name evidence="1" type="ORF">LIY65_09135</name>
</gene>
<reference evidence="1" key="1">
    <citation type="submission" date="2021-10" db="EMBL/GenBank/DDBJ databases">
        <title>Collection of gut derived symbiotic bacterial strains cultured from healthy donors.</title>
        <authorList>
            <person name="Lin H."/>
            <person name="Littmann E."/>
            <person name="Claire K."/>
            <person name="Pamer E."/>
        </authorList>
    </citation>
    <scope>NUCLEOTIDE SEQUENCE</scope>
    <source>
        <strain evidence="1">MSK.7.16</strain>
    </source>
</reference>
<dbReference type="Proteomes" id="UP001198190">
    <property type="component" value="Unassembled WGS sequence"/>
</dbReference>
<name>A0AAW4U644_9FIRM</name>
<dbReference type="EMBL" id="JAJCGD010000026">
    <property type="protein sequence ID" value="MCB6828855.1"/>
    <property type="molecule type" value="Genomic_DNA"/>
</dbReference>